<feature type="non-terminal residue" evidence="1">
    <location>
        <position position="246"/>
    </location>
</feature>
<dbReference type="Gene3D" id="3.30.420.10">
    <property type="entry name" value="Ribonuclease H-like superfamily/Ribonuclease H"/>
    <property type="match status" value="1"/>
</dbReference>
<dbReference type="AlphaFoldDB" id="A0A1F7XAZ8"/>
<dbReference type="InterPro" id="IPR036397">
    <property type="entry name" value="RNaseH_sf"/>
</dbReference>
<dbReference type="Pfam" id="PF13565">
    <property type="entry name" value="HTH_32"/>
    <property type="match status" value="1"/>
</dbReference>
<comment type="caution">
    <text evidence="1">The sequence shown here is derived from an EMBL/GenBank/DDBJ whole genome shotgun (WGS) entry which is preliminary data.</text>
</comment>
<organism evidence="1 2">
    <name type="scientific">Candidatus Woesebacteria bacterium RBG_16_39_8b</name>
    <dbReference type="NCBI Taxonomy" id="1802482"/>
    <lineage>
        <taxon>Bacteria</taxon>
        <taxon>Candidatus Woeseibacteriota</taxon>
    </lineage>
</organism>
<gene>
    <name evidence="1" type="ORF">A2V80_02855</name>
</gene>
<dbReference type="GO" id="GO:0003676">
    <property type="term" value="F:nucleic acid binding"/>
    <property type="evidence" value="ECO:0007669"/>
    <property type="project" value="InterPro"/>
</dbReference>
<evidence type="ECO:0000313" key="1">
    <source>
        <dbReference type="EMBL" id="OGM12182.1"/>
    </source>
</evidence>
<dbReference type="Proteomes" id="UP000179013">
    <property type="component" value="Unassembled WGS sequence"/>
</dbReference>
<dbReference type="InterPro" id="IPR009057">
    <property type="entry name" value="Homeodomain-like_sf"/>
</dbReference>
<name>A0A1F7XAZ8_9BACT</name>
<dbReference type="SUPFAM" id="SSF53098">
    <property type="entry name" value="Ribonuclease H-like"/>
    <property type="match status" value="1"/>
</dbReference>
<dbReference type="SUPFAM" id="SSF46689">
    <property type="entry name" value="Homeodomain-like"/>
    <property type="match status" value="1"/>
</dbReference>
<protein>
    <recommendedName>
        <fullName evidence="3">Integrase catalytic domain-containing protein</fullName>
    </recommendedName>
</protein>
<proteinExistence type="predicted"/>
<dbReference type="EMBL" id="MGFU01000043">
    <property type="protein sequence ID" value="OGM12182.1"/>
    <property type="molecule type" value="Genomic_DNA"/>
</dbReference>
<accession>A0A1F7XAZ8</accession>
<evidence type="ECO:0000313" key="2">
    <source>
        <dbReference type="Proteomes" id="UP000179013"/>
    </source>
</evidence>
<evidence type="ECO:0008006" key="3">
    <source>
        <dbReference type="Google" id="ProtNLM"/>
    </source>
</evidence>
<sequence length="246" mass="28184">MKKVVSLTAFADSETAQYRLRVITYSQRFGMMDYYTKTGNARLTCRHFGIAPDTFYRWKQRYQPHNLKSLEDEPKTRRPQRLRTPTTPIAVVERILSLRQQYPRWGKEKLAVLLAREGVSVSVSTVGRTLARLRQRGVLKEPLPSYISGKKRFIKRSWAVRRPQDLRATSPGDLVQIDTLDIRPLPGVVRKQFTARDTVSKWDVISVSGSATSGRAKAFLEELRERAPFPIKAIQIDGGSEFKGEF</sequence>
<dbReference type="InterPro" id="IPR012337">
    <property type="entry name" value="RNaseH-like_sf"/>
</dbReference>
<reference evidence="1 2" key="1">
    <citation type="journal article" date="2016" name="Nat. Commun.">
        <title>Thousands of microbial genomes shed light on interconnected biogeochemical processes in an aquifer system.</title>
        <authorList>
            <person name="Anantharaman K."/>
            <person name="Brown C.T."/>
            <person name="Hug L.A."/>
            <person name="Sharon I."/>
            <person name="Castelle C.J."/>
            <person name="Probst A.J."/>
            <person name="Thomas B.C."/>
            <person name="Singh A."/>
            <person name="Wilkins M.J."/>
            <person name="Karaoz U."/>
            <person name="Brodie E.L."/>
            <person name="Williams K.H."/>
            <person name="Hubbard S.S."/>
            <person name="Banfield J.F."/>
        </authorList>
    </citation>
    <scope>NUCLEOTIDE SEQUENCE [LARGE SCALE GENOMIC DNA]</scope>
</reference>